<dbReference type="Pfam" id="PF01784">
    <property type="entry name" value="DUF34_NIF3"/>
    <property type="match status" value="1"/>
</dbReference>
<dbReference type="InterPro" id="IPR036069">
    <property type="entry name" value="DUF34/NIF3_sf"/>
</dbReference>
<proteinExistence type="inferred from homology"/>
<dbReference type="EMBL" id="ADLO01000052">
    <property type="protein sequence ID" value="KGF56022.1"/>
    <property type="molecule type" value="Genomic_DNA"/>
</dbReference>
<feature type="binding site" evidence="4">
    <location>
        <position position="66"/>
    </location>
    <ligand>
        <name>a divalent metal cation</name>
        <dbReference type="ChEBI" id="CHEBI:60240"/>
        <label>1</label>
    </ligand>
</feature>
<feature type="binding site" evidence="4">
    <location>
        <position position="65"/>
    </location>
    <ligand>
        <name>a divalent metal cation</name>
        <dbReference type="ChEBI" id="CHEBI:60240"/>
        <label>1</label>
    </ligand>
</feature>
<keyword evidence="3 4" id="KW-0479">Metal-binding</keyword>
<dbReference type="HOGENOM" id="CLU_037423_2_0_9"/>
<feature type="binding site" evidence="4">
    <location>
        <position position="228"/>
    </location>
    <ligand>
        <name>a divalent metal cation</name>
        <dbReference type="ChEBI" id="CHEBI:60240"/>
        <label>1</label>
    </ligand>
</feature>
<sequence length="265" mass="28097">MATVREIYQYLDGLAPFSLQMEFDNAGFLVGRGERAVSKILVSLDITEEVAEEAAELGAELIVSHHPVIFRPAKSVTDGDPDGRVLLALAEHRIAAICAHTNLDAVAGGVNDALAQKLGLVQIEQLHQDGVDGSGRPYGIGRVGSTTGAPMYAPAFAAFVKEALGANGVRYVDARRPVRRVAVGGGACADLLRDALALGCDTFVTADVKYNGFLDAKALGVNLIDAGHYPTEQVVCPVLAKWLAAGFPQVEILSTSRHKEAFLYL</sequence>
<evidence type="ECO:0000313" key="5">
    <source>
        <dbReference type="EMBL" id="KGF56022.1"/>
    </source>
</evidence>
<dbReference type="PATRIC" id="fig|742738.3.peg.1535"/>
<reference evidence="5 6" key="1">
    <citation type="submission" date="2011-08" db="EMBL/GenBank/DDBJ databases">
        <title>The Genome Sequence of Clostridium orbiscindens 1_3_50AFAA.</title>
        <authorList>
            <consortium name="The Broad Institute Genome Sequencing Platform"/>
            <person name="Earl A."/>
            <person name="Ward D."/>
            <person name="Feldgarden M."/>
            <person name="Gevers D."/>
            <person name="Daigneault M."/>
            <person name="Strauss J."/>
            <person name="Allen-Vercoe E."/>
            <person name="Young S.K."/>
            <person name="Zeng Q."/>
            <person name="Gargeya S."/>
            <person name="Fitzgerald M."/>
            <person name="Haas B."/>
            <person name="Abouelleil A."/>
            <person name="Alvarado L."/>
            <person name="Arachchi H.M."/>
            <person name="Berlin A."/>
            <person name="Brown A."/>
            <person name="Chapman S.B."/>
            <person name="Chen Z."/>
            <person name="Dunbar C."/>
            <person name="Freedman E."/>
            <person name="Gearin G."/>
            <person name="Gellesch M."/>
            <person name="Goldberg J."/>
            <person name="Griggs A."/>
            <person name="Gujja S."/>
            <person name="Heiman D."/>
            <person name="Howarth C."/>
            <person name="Larson L."/>
            <person name="Lui A."/>
            <person name="MacDonald P.J.P."/>
            <person name="Montmayeur A."/>
            <person name="Murphy C."/>
            <person name="Neiman D."/>
            <person name="Pearson M."/>
            <person name="Priest M."/>
            <person name="Roberts A."/>
            <person name="Saif S."/>
            <person name="Shea T."/>
            <person name="Shenoy N."/>
            <person name="Sisk P."/>
            <person name="Stolte C."/>
            <person name="Sykes S."/>
            <person name="Wortman J."/>
            <person name="Nusbaum C."/>
            <person name="Birren B."/>
        </authorList>
    </citation>
    <scope>NUCLEOTIDE SEQUENCE [LARGE SCALE GENOMIC DNA]</scope>
    <source>
        <strain evidence="5 6">1_3_50AFAA</strain>
    </source>
</reference>
<evidence type="ECO:0000256" key="1">
    <source>
        <dbReference type="ARBA" id="ARBA00006964"/>
    </source>
</evidence>
<dbReference type="Proteomes" id="UP000029585">
    <property type="component" value="Unassembled WGS sequence"/>
</dbReference>
<dbReference type="Gene3D" id="3.40.1390.30">
    <property type="entry name" value="NIF3 (NGG1p interacting factor 3)-like"/>
    <property type="match status" value="2"/>
</dbReference>
<dbReference type="RefSeq" id="WP_007487896.1">
    <property type="nucleotide sequence ID" value="NZ_KN174162.1"/>
</dbReference>
<dbReference type="GO" id="GO:0046872">
    <property type="term" value="F:metal ion binding"/>
    <property type="evidence" value="ECO:0007669"/>
    <property type="project" value="UniProtKB-KW"/>
</dbReference>
<gene>
    <name evidence="5" type="ORF">HMPREF9460_01489</name>
</gene>
<accession>A0A096CMK5</accession>
<dbReference type="eggNOG" id="COG0327">
    <property type="taxonomic scope" value="Bacteria"/>
</dbReference>
<dbReference type="AlphaFoldDB" id="A0A096CMK5"/>
<dbReference type="InterPro" id="IPR002678">
    <property type="entry name" value="DUF34/NIF3"/>
</dbReference>
<dbReference type="SUPFAM" id="SSF102705">
    <property type="entry name" value="NIF3 (NGG1p interacting factor 3)-like"/>
    <property type="match status" value="1"/>
</dbReference>
<keyword evidence="6" id="KW-1185">Reference proteome</keyword>
<dbReference type="PANTHER" id="PTHR13799:SF14">
    <property type="entry name" value="GTP CYCLOHYDROLASE 1 TYPE 2 HOMOLOG"/>
    <property type="match status" value="1"/>
</dbReference>
<evidence type="ECO:0000256" key="4">
    <source>
        <dbReference type="PIRSR" id="PIRSR602678-1"/>
    </source>
</evidence>
<evidence type="ECO:0000313" key="6">
    <source>
        <dbReference type="Proteomes" id="UP000029585"/>
    </source>
</evidence>
<protein>
    <recommendedName>
        <fullName evidence="2">GTP cyclohydrolase 1 type 2 homolog</fullName>
    </recommendedName>
</protein>
<dbReference type="GO" id="GO:0005737">
    <property type="term" value="C:cytoplasm"/>
    <property type="evidence" value="ECO:0007669"/>
    <property type="project" value="TreeGrafter"/>
</dbReference>
<evidence type="ECO:0000256" key="3">
    <source>
        <dbReference type="ARBA" id="ARBA00022723"/>
    </source>
</evidence>
<name>A0A096CMK5_FLAPL</name>
<evidence type="ECO:0000256" key="2">
    <source>
        <dbReference type="ARBA" id="ARBA00022112"/>
    </source>
</evidence>
<dbReference type="PANTHER" id="PTHR13799">
    <property type="entry name" value="NGG1 INTERACTING FACTOR 3"/>
    <property type="match status" value="1"/>
</dbReference>
<organism evidence="5 6">
    <name type="scientific">Flavonifractor plautii 1_3_50AFAA</name>
    <dbReference type="NCBI Taxonomy" id="742738"/>
    <lineage>
        <taxon>Bacteria</taxon>
        <taxon>Bacillati</taxon>
        <taxon>Bacillota</taxon>
        <taxon>Clostridia</taxon>
        <taxon>Eubacteriales</taxon>
        <taxon>Oscillospiraceae</taxon>
        <taxon>Flavonifractor</taxon>
    </lineage>
</organism>
<comment type="caution">
    <text evidence="5">The sequence shown here is derived from an EMBL/GenBank/DDBJ whole genome shotgun (WGS) entry which is preliminary data.</text>
</comment>
<dbReference type="NCBIfam" id="TIGR00486">
    <property type="entry name" value="YbgI_SA1388"/>
    <property type="match status" value="1"/>
</dbReference>
<comment type="similarity">
    <text evidence="1">Belongs to the GTP cyclohydrolase I type 2/NIF3 family.</text>
</comment>
<dbReference type="GeneID" id="63973402"/>
<dbReference type="FunFam" id="3.40.1390.30:FF:000001">
    <property type="entry name" value="GTP cyclohydrolase 1 type 2"/>
    <property type="match status" value="1"/>
</dbReference>
<feature type="binding site" evidence="4">
    <location>
        <position position="104"/>
    </location>
    <ligand>
        <name>a divalent metal cation</name>
        <dbReference type="ChEBI" id="CHEBI:60240"/>
        <label>1</label>
    </ligand>
</feature>
<feature type="binding site" evidence="4">
    <location>
        <position position="232"/>
    </location>
    <ligand>
        <name>a divalent metal cation</name>
        <dbReference type="ChEBI" id="CHEBI:60240"/>
        <label>1</label>
    </ligand>
</feature>